<name>A0ABP7VKE9_9BACI</name>
<dbReference type="Pfam" id="PF07478">
    <property type="entry name" value="Dala_Dala_lig_C"/>
    <property type="match status" value="1"/>
</dbReference>
<evidence type="ECO:0000259" key="7">
    <source>
        <dbReference type="PROSITE" id="PS50975"/>
    </source>
</evidence>
<dbReference type="InterPro" id="IPR001792">
    <property type="entry name" value="Acylphosphatase-like_dom"/>
</dbReference>
<evidence type="ECO:0000256" key="6">
    <source>
        <dbReference type="SAM" id="Coils"/>
    </source>
</evidence>
<keyword evidence="2" id="KW-0436">Ligase</keyword>
<dbReference type="InterPro" id="IPR011761">
    <property type="entry name" value="ATP-grasp"/>
</dbReference>
<organism evidence="9 10">
    <name type="scientific">Amphibacillus indicireducens</name>
    <dbReference type="NCBI Taxonomy" id="1076330"/>
    <lineage>
        <taxon>Bacteria</taxon>
        <taxon>Bacillati</taxon>
        <taxon>Bacillota</taxon>
        <taxon>Bacilli</taxon>
        <taxon>Bacillales</taxon>
        <taxon>Bacillaceae</taxon>
        <taxon>Amphibacillus</taxon>
    </lineage>
</organism>
<dbReference type="PROSITE" id="PS51160">
    <property type="entry name" value="ACYLPHOSPHATASE_3"/>
    <property type="match status" value="1"/>
</dbReference>
<evidence type="ECO:0000313" key="10">
    <source>
        <dbReference type="Proteomes" id="UP001501734"/>
    </source>
</evidence>
<dbReference type="Gene3D" id="3.30.470.20">
    <property type="entry name" value="ATP-grasp fold, B domain"/>
    <property type="match status" value="2"/>
</dbReference>
<dbReference type="EMBL" id="BAABDL010000073">
    <property type="protein sequence ID" value="GAA4069209.1"/>
    <property type="molecule type" value="Genomic_DNA"/>
</dbReference>
<keyword evidence="6" id="KW-0175">Coiled coil</keyword>
<dbReference type="SUPFAM" id="SSF54975">
    <property type="entry name" value="Acylphosphatase/BLUF domain-like"/>
    <property type="match status" value="1"/>
</dbReference>
<dbReference type="Gene3D" id="3.30.70.100">
    <property type="match status" value="1"/>
</dbReference>
<accession>A0ABP7VKE9</accession>
<dbReference type="PROSITE" id="PS50975">
    <property type="entry name" value="ATP_GRASP"/>
    <property type="match status" value="1"/>
</dbReference>
<protein>
    <recommendedName>
        <fullName evidence="1">Acylphosphatase</fullName>
    </recommendedName>
    <alternativeName>
        <fullName evidence="3">Acylphosphate phosphohydrolase</fullName>
    </alternativeName>
</protein>
<dbReference type="PANTHER" id="PTHR21621">
    <property type="entry name" value="RIBOSOMAL PROTEIN S6 MODIFICATION PROTEIN"/>
    <property type="match status" value="1"/>
</dbReference>
<gene>
    <name evidence="9" type="ORF">GCM10022410_13870</name>
</gene>
<keyword evidence="4" id="KW-0547">Nucleotide-binding</keyword>
<dbReference type="InterPro" id="IPR011095">
    <property type="entry name" value="Dala_Dala_lig_C"/>
</dbReference>
<comment type="caution">
    <text evidence="9">The sequence shown here is derived from an EMBL/GenBank/DDBJ whole genome shotgun (WGS) entry which is preliminary data.</text>
</comment>
<evidence type="ECO:0000256" key="1">
    <source>
        <dbReference type="ARBA" id="ARBA00015991"/>
    </source>
</evidence>
<evidence type="ECO:0000313" key="9">
    <source>
        <dbReference type="EMBL" id="GAA4069209.1"/>
    </source>
</evidence>
<dbReference type="PANTHER" id="PTHR21621:SF0">
    <property type="entry name" value="BETA-CITRYLGLUTAMATE SYNTHASE B-RELATED"/>
    <property type="match status" value="1"/>
</dbReference>
<feature type="coiled-coil region" evidence="6">
    <location>
        <begin position="494"/>
        <end position="521"/>
    </location>
</feature>
<keyword evidence="10" id="KW-1185">Reference proteome</keyword>
<evidence type="ECO:0000256" key="4">
    <source>
        <dbReference type="PROSITE-ProRule" id="PRU00409"/>
    </source>
</evidence>
<dbReference type="RefSeq" id="WP_344911646.1">
    <property type="nucleotide sequence ID" value="NZ_BAABDL010000073.1"/>
</dbReference>
<proteinExistence type="predicted"/>
<evidence type="ECO:0000256" key="3">
    <source>
        <dbReference type="ARBA" id="ARBA00032904"/>
    </source>
</evidence>
<dbReference type="InterPro" id="IPR036046">
    <property type="entry name" value="Acylphosphatase-like_dom_sf"/>
</dbReference>
<evidence type="ECO:0000256" key="5">
    <source>
        <dbReference type="PROSITE-ProRule" id="PRU00520"/>
    </source>
</evidence>
<dbReference type="Proteomes" id="UP001501734">
    <property type="component" value="Unassembled WGS sequence"/>
</dbReference>
<dbReference type="SUPFAM" id="SSF56059">
    <property type="entry name" value="Glutathione synthetase ATP-binding domain-like"/>
    <property type="match status" value="1"/>
</dbReference>
<evidence type="ECO:0000259" key="8">
    <source>
        <dbReference type="PROSITE" id="PS51160"/>
    </source>
</evidence>
<feature type="domain" description="Acylphosphatase-like" evidence="8">
    <location>
        <begin position="400"/>
        <end position="487"/>
    </location>
</feature>
<sequence>MVVNNPVISLPHLTNEIVRGARKTKLCAYAVAVEGWRRGLTLKWYTIDSGKYDNMITFGVNPPGRLFSLSSETKTHYFFRTRGDKVANDAVEIGSDKSLTKTILKEKGVPVPEGRKFTKEDSDEAILEYAETIKFPLVFKPTDASLGNGVVTNIKSISELKKAIDFVRHKSQYENVILERYVPGEEYRVYVIEDKVIAAYNRLPANVIADGKHTIKELIDLKNGARMKNARLYSCLIDLDDETMEYIQTAGYTLDSVPKKGEKILLKEKSNVSAGGDPIDVTDEIPQEMKQIAINAVKAVPGLYHAGVDIIVDINSPIEKGAVVIELNPTAQIGGILFPMEGQARDIPSGIVDYYFPDTIGTETEREKIYFDLNAVLEPLQNRSAQEVTVLPALVGKIYTRRMIVKTNRKGARFQRYIKESALDLDISGQITILDSNQIEVIVASSSMAKIEELKSLIKANNGIAKVKRVVIENWNSPVKSGFSMDESIDVDRLKNIGSLLKRAEKDKARLTKQKQQLQKRDRYIKESTSWRLTESFRTVRSKRN</sequence>
<reference evidence="10" key="1">
    <citation type="journal article" date="2019" name="Int. J. Syst. Evol. Microbiol.">
        <title>The Global Catalogue of Microorganisms (GCM) 10K type strain sequencing project: providing services to taxonomists for standard genome sequencing and annotation.</title>
        <authorList>
            <consortium name="The Broad Institute Genomics Platform"/>
            <consortium name="The Broad Institute Genome Sequencing Center for Infectious Disease"/>
            <person name="Wu L."/>
            <person name="Ma J."/>
        </authorList>
    </citation>
    <scope>NUCLEOTIDE SEQUENCE [LARGE SCALE GENOMIC DNA]</scope>
    <source>
        <strain evidence="10">JCM 17250</strain>
    </source>
</reference>
<comment type="caution">
    <text evidence="5">Lacks conserved residue(s) required for the propagation of feature annotation.</text>
</comment>
<feature type="domain" description="ATP-grasp" evidence="7">
    <location>
        <begin position="101"/>
        <end position="356"/>
    </location>
</feature>
<keyword evidence="4" id="KW-0067">ATP-binding</keyword>
<evidence type="ECO:0000256" key="2">
    <source>
        <dbReference type="ARBA" id="ARBA00022598"/>
    </source>
</evidence>